<evidence type="ECO:0000256" key="5">
    <source>
        <dbReference type="ARBA" id="ARBA00023136"/>
    </source>
</evidence>
<keyword evidence="4 6" id="KW-1133">Transmembrane helix</keyword>
<dbReference type="GeneID" id="33332395"/>
<dbReference type="AlphaFoldDB" id="A0A2Z2M7R0"/>
<accession>A0A2Z2M7R0</accession>
<protein>
    <submittedName>
        <fullName evidence="8">Permease</fullName>
    </submittedName>
</protein>
<gene>
    <name evidence="8" type="ORF">A3K92_07535</name>
</gene>
<keyword evidence="3 6" id="KW-0812">Transmembrane</keyword>
<organism evidence="8 9">
    <name type="scientific">Thermococcus gorgonarius</name>
    <dbReference type="NCBI Taxonomy" id="71997"/>
    <lineage>
        <taxon>Archaea</taxon>
        <taxon>Methanobacteriati</taxon>
        <taxon>Methanobacteriota</taxon>
        <taxon>Thermococci</taxon>
        <taxon>Thermococcales</taxon>
        <taxon>Thermococcaceae</taxon>
        <taxon>Thermococcus</taxon>
    </lineage>
</organism>
<comment type="subcellular location">
    <subcellularLocation>
        <location evidence="1">Cell membrane</location>
        <topology evidence="1">Multi-pass membrane protein</topology>
    </subcellularLocation>
</comment>
<feature type="transmembrane region" description="Helical" evidence="6">
    <location>
        <begin position="7"/>
        <end position="26"/>
    </location>
</feature>
<dbReference type="SUPFAM" id="SSF103481">
    <property type="entry name" value="Multidrug resistance efflux transporter EmrE"/>
    <property type="match status" value="2"/>
</dbReference>
<evidence type="ECO:0000256" key="6">
    <source>
        <dbReference type="SAM" id="Phobius"/>
    </source>
</evidence>
<dbReference type="PANTHER" id="PTHR42920">
    <property type="entry name" value="OS03G0707200 PROTEIN-RELATED"/>
    <property type="match status" value="1"/>
</dbReference>
<dbReference type="Pfam" id="PF00892">
    <property type="entry name" value="EamA"/>
    <property type="match status" value="2"/>
</dbReference>
<feature type="transmembrane region" description="Helical" evidence="6">
    <location>
        <begin position="97"/>
        <end position="115"/>
    </location>
</feature>
<dbReference type="InterPro" id="IPR037185">
    <property type="entry name" value="EmrE-like"/>
</dbReference>
<name>A0A2Z2M7R0_THEGO</name>
<evidence type="ECO:0000256" key="2">
    <source>
        <dbReference type="ARBA" id="ARBA00022475"/>
    </source>
</evidence>
<evidence type="ECO:0000259" key="7">
    <source>
        <dbReference type="Pfam" id="PF00892"/>
    </source>
</evidence>
<feature type="transmembrane region" description="Helical" evidence="6">
    <location>
        <begin position="206"/>
        <end position="225"/>
    </location>
</feature>
<feature type="transmembrane region" description="Helical" evidence="6">
    <location>
        <begin position="262"/>
        <end position="280"/>
    </location>
</feature>
<feature type="transmembrane region" description="Helical" evidence="6">
    <location>
        <begin position="149"/>
        <end position="167"/>
    </location>
</feature>
<dbReference type="EMBL" id="CP014855">
    <property type="protein sequence ID" value="ASJ01343.1"/>
    <property type="molecule type" value="Genomic_DNA"/>
</dbReference>
<keyword evidence="9" id="KW-1185">Reference proteome</keyword>
<dbReference type="Proteomes" id="UP000250134">
    <property type="component" value="Chromosome"/>
</dbReference>
<sequence length="283" mass="30431">MNGEIKIAASMLIWGSVGIFARFSTLDGLSLAFMRVLMGSAIFLVGYSLMVRGWLSKAFSSVRPKLGFVFLLGLALALNWVFFFSAILHTTIAKATLIYYLAPIIVVLFAGIFLGEDIKGRLPYVGMAFLGALMIGLQEKPSLSSGDFFGILFALAGAFFYALVTLLGRHLRDVESDALTFFQLFFATLVLAPLVALRGLSLTPRALGVVSIIALVHTFLALLLYMEGLKEVEAGEAALLSYLDPLSAVIYAFIIFGEVPGVTTAIGGALILLASALDILSRR</sequence>
<evidence type="ECO:0000256" key="3">
    <source>
        <dbReference type="ARBA" id="ARBA00022692"/>
    </source>
</evidence>
<reference evidence="8 9" key="1">
    <citation type="submission" date="2016-03" db="EMBL/GenBank/DDBJ databases">
        <title>Complete genome sequence of Thermococcus gorgonarius.</title>
        <authorList>
            <person name="Oger P.M."/>
        </authorList>
    </citation>
    <scope>NUCLEOTIDE SEQUENCE [LARGE SCALE GENOMIC DNA]</scope>
    <source>
        <strain evidence="8 9">W-12</strain>
    </source>
</reference>
<proteinExistence type="predicted"/>
<feature type="domain" description="EamA" evidence="7">
    <location>
        <begin position="149"/>
        <end position="277"/>
    </location>
</feature>
<feature type="transmembrane region" description="Helical" evidence="6">
    <location>
        <begin position="179"/>
        <end position="200"/>
    </location>
</feature>
<feature type="transmembrane region" description="Helical" evidence="6">
    <location>
        <begin position="237"/>
        <end position="256"/>
    </location>
</feature>
<evidence type="ECO:0000256" key="4">
    <source>
        <dbReference type="ARBA" id="ARBA00022989"/>
    </source>
</evidence>
<feature type="domain" description="EamA" evidence="7">
    <location>
        <begin position="3"/>
        <end position="135"/>
    </location>
</feature>
<dbReference type="InterPro" id="IPR051258">
    <property type="entry name" value="Diverse_Substrate_Transporter"/>
</dbReference>
<dbReference type="KEGG" id="tgg:A3K92_07535"/>
<evidence type="ECO:0000313" key="9">
    <source>
        <dbReference type="Proteomes" id="UP000250134"/>
    </source>
</evidence>
<feature type="transmembrane region" description="Helical" evidence="6">
    <location>
        <begin position="32"/>
        <end position="55"/>
    </location>
</feature>
<evidence type="ECO:0000256" key="1">
    <source>
        <dbReference type="ARBA" id="ARBA00004651"/>
    </source>
</evidence>
<dbReference type="OrthoDB" id="50325at2157"/>
<feature type="transmembrane region" description="Helical" evidence="6">
    <location>
        <begin position="67"/>
        <end position="91"/>
    </location>
</feature>
<dbReference type="RefSeq" id="WP_088885678.1">
    <property type="nucleotide sequence ID" value="NZ_CP014855.1"/>
</dbReference>
<feature type="transmembrane region" description="Helical" evidence="6">
    <location>
        <begin position="122"/>
        <end position="137"/>
    </location>
</feature>
<keyword evidence="5 6" id="KW-0472">Membrane</keyword>
<evidence type="ECO:0000313" key="8">
    <source>
        <dbReference type="EMBL" id="ASJ01343.1"/>
    </source>
</evidence>
<keyword evidence="2" id="KW-1003">Cell membrane</keyword>
<dbReference type="GO" id="GO:0005886">
    <property type="term" value="C:plasma membrane"/>
    <property type="evidence" value="ECO:0007669"/>
    <property type="project" value="UniProtKB-SubCell"/>
</dbReference>
<dbReference type="InterPro" id="IPR000620">
    <property type="entry name" value="EamA_dom"/>
</dbReference>
<dbReference type="PANTHER" id="PTHR42920:SF5">
    <property type="entry name" value="EAMA DOMAIN-CONTAINING PROTEIN"/>
    <property type="match status" value="1"/>
</dbReference>